<feature type="domain" description="ZIG1/7 N-terminal" evidence="1">
    <location>
        <begin position="1"/>
        <end position="100"/>
    </location>
</feature>
<dbReference type="InterPro" id="IPR058814">
    <property type="entry name" value="ZIG1/7_N"/>
</dbReference>
<sequence>MGNLAVVIHGEELLNTELDSDRPLTHDLWCQSSKDGELQPIASARFVRVHDRKPFEAKIDDDRLKARLIFGQATGDQAGKYRCEIKEESDANVFGNMFAYHHPTIFNNGSLSTEISEDQKKTVIVSSKNSNI</sequence>
<reference evidence="2 3" key="1">
    <citation type="journal article" date="2017" name="Curr. Biol.">
        <title>Genome architecture and evolution of a unichromosomal asexual nematode.</title>
        <authorList>
            <person name="Fradin H."/>
            <person name="Zegar C."/>
            <person name="Gutwein M."/>
            <person name="Lucas J."/>
            <person name="Kovtun M."/>
            <person name="Corcoran D."/>
            <person name="Baugh L.R."/>
            <person name="Kiontke K."/>
            <person name="Gunsalus K."/>
            <person name="Fitch D.H."/>
            <person name="Piano F."/>
        </authorList>
    </citation>
    <scope>NUCLEOTIDE SEQUENCE [LARGE SCALE GENOMIC DNA]</scope>
    <source>
        <strain evidence="2">PF1309</strain>
    </source>
</reference>
<comment type="caution">
    <text evidence="2">The sequence shown here is derived from an EMBL/GenBank/DDBJ whole genome shotgun (WGS) entry which is preliminary data.</text>
</comment>
<dbReference type="OrthoDB" id="114660at2759"/>
<evidence type="ECO:0000313" key="3">
    <source>
        <dbReference type="Proteomes" id="UP000218231"/>
    </source>
</evidence>
<accession>A0A2A2LQ01</accession>
<dbReference type="AlphaFoldDB" id="A0A2A2LQ01"/>
<proteinExistence type="predicted"/>
<protein>
    <recommendedName>
        <fullName evidence="1">ZIG1/7 N-terminal domain-containing protein</fullName>
    </recommendedName>
</protein>
<organism evidence="2 3">
    <name type="scientific">Diploscapter pachys</name>
    <dbReference type="NCBI Taxonomy" id="2018661"/>
    <lineage>
        <taxon>Eukaryota</taxon>
        <taxon>Metazoa</taxon>
        <taxon>Ecdysozoa</taxon>
        <taxon>Nematoda</taxon>
        <taxon>Chromadorea</taxon>
        <taxon>Rhabditida</taxon>
        <taxon>Rhabditina</taxon>
        <taxon>Rhabditomorpha</taxon>
        <taxon>Rhabditoidea</taxon>
        <taxon>Rhabditidae</taxon>
        <taxon>Diploscapter</taxon>
    </lineage>
</organism>
<gene>
    <name evidence="2" type="ORF">WR25_13167</name>
</gene>
<dbReference type="EMBL" id="LIAE01006522">
    <property type="protein sequence ID" value="PAV88313.1"/>
    <property type="molecule type" value="Genomic_DNA"/>
</dbReference>
<evidence type="ECO:0000259" key="1">
    <source>
        <dbReference type="Pfam" id="PF26428"/>
    </source>
</evidence>
<evidence type="ECO:0000313" key="2">
    <source>
        <dbReference type="EMBL" id="PAV88313.1"/>
    </source>
</evidence>
<dbReference type="STRING" id="2018661.A0A2A2LQ01"/>
<dbReference type="Proteomes" id="UP000218231">
    <property type="component" value="Unassembled WGS sequence"/>
</dbReference>
<name>A0A2A2LQ01_9BILA</name>
<dbReference type="Pfam" id="PF26428">
    <property type="entry name" value="Zwei_Ig_N"/>
    <property type="match status" value="1"/>
</dbReference>
<keyword evidence="3" id="KW-1185">Reference proteome</keyword>